<protein>
    <recommendedName>
        <fullName evidence="8">Acyltransferase 3 domain-containing protein</fullName>
    </recommendedName>
</protein>
<evidence type="ECO:0000256" key="5">
    <source>
        <dbReference type="ARBA" id="ARBA00022989"/>
    </source>
</evidence>
<keyword evidence="4 7" id="KW-0812">Transmembrane</keyword>
<feature type="transmembrane region" description="Helical" evidence="7">
    <location>
        <begin position="190"/>
        <end position="208"/>
    </location>
</feature>
<keyword evidence="6 7" id="KW-0472">Membrane</keyword>
<dbReference type="Proteomes" id="UP000230184">
    <property type="component" value="Unassembled WGS sequence"/>
</dbReference>
<feature type="transmembrane region" description="Helical" evidence="7">
    <location>
        <begin position="141"/>
        <end position="160"/>
    </location>
</feature>
<dbReference type="GO" id="GO:0005886">
    <property type="term" value="C:plasma membrane"/>
    <property type="evidence" value="ECO:0007669"/>
    <property type="project" value="UniProtKB-SubCell"/>
</dbReference>
<evidence type="ECO:0000256" key="7">
    <source>
        <dbReference type="SAM" id="Phobius"/>
    </source>
</evidence>
<gene>
    <name evidence="9" type="ORF">COT02_05590</name>
</gene>
<feature type="transmembrane region" description="Helical" evidence="7">
    <location>
        <begin position="76"/>
        <end position="93"/>
    </location>
</feature>
<comment type="similarity">
    <text evidence="2">Belongs to the acyltransferase 3 family.</text>
</comment>
<dbReference type="Pfam" id="PF01757">
    <property type="entry name" value="Acyl_transf_3"/>
    <property type="match status" value="1"/>
</dbReference>
<evidence type="ECO:0000259" key="8">
    <source>
        <dbReference type="Pfam" id="PF01757"/>
    </source>
</evidence>
<sequence length="324" mass="39440">MERDKTIDNLRGMAMLAMIVIHSISYFFSDKLSFLIWDYSQWAVPVFFFCSFYLFFKSSKKIGLLQYLKKRFLKLFIPYYIFLGFFYILLYLFEKKSFFNLNYLKANIFLYGGLDFNWLVLIFVYLTLLLPLIVWFRKNKFLYYGYFILSLFSSIYFIFVKTNYRLTMWLPWSVLIYFTIYFIEKEKNKIKLLLISFISLLIFLVIRVVEIKIGHNLSQYANKYPPTLYHLSYGIFSIIIIFLLSKKNIFNFLNFDKLLNFLSINSYSLFFIHILVMYYLNWKNLKTSNWFTFFLLIFIISSIIQLSLNYLNKYSLLVRYITHK</sequence>
<feature type="domain" description="Acyltransferase 3" evidence="8">
    <location>
        <begin position="6"/>
        <end position="301"/>
    </location>
</feature>
<organism evidence="9 10">
    <name type="scientific">Candidatus Roizmanbacteria bacterium CG07_land_8_20_14_0_80_34_15</name>
    <dbReference type="NCBI Taxonomy" id="1974849"/>
    <lineage>
        <taxon>Bacteria</taxon>
        <taxon>Candidatus Roizmaniibacteriota</taxon>
    </lineage>
</organism>
<keyword evidence="3" id="KW-1003">Cell membrane</keyword>
<feature type="transmembrane region" description="Helical" evidence="7">
    <location>
        <begin position="12"/>
        <end position="28"/>
    </location>
</feature>
<name>A0A2M6YSN4_9BACT</name>
<feature type="transmembrane region" description="Helical" evidence="7">
    <location>
        <begin position="34"/>
        <end position="56"/>
    </location>
</feature>
<dbReference type="AlphaFoldDB" id="A0A2M6YSN4"/>
<feature type="transmembrane region" description="Helical" evidence="7">
    <location>
        <begin position="291"/>
        <end position="311"/>
    </location>
</feature>
<feature type="transmembrane region" description="Helical" evidence="7">
    <location>
        <begin position="228"/>
        <end position="246"/>
    </location>
</feature>
<dbReference type="InterPro" id="IPR002656">
    <property type="entry name" value="Acyl_transf_3_dom"/>
</dbReference>
<evidence type="ECO:0000313" key="10">
    <source>
        <dbReference type="Proteomes" id="UP000230184"/>
    </source>
</evidence>
<evidence type="ECO:0000256" key="1">
    <source>
        <dbReference type="ARBA" id="ARBA00004651"/>
    </source>
</evidence>
<evidence type="ECO:0000256" key="2">
    <source>
        <dbReference type="ARBA" id="ARBA00007400"/>
    </source>
</evidence>
<evidence type="ECO:0000256" key="3">
    <source>
        <dbReference type="ARBA" id="ARBA00022475"/>
    </source>
</evidence>
<proteinExistence type="inferred from homology"/>
<evidence type="ECO:0000256" key="6">
    <source>
        <dbReference type="ARBA" id="ARBA00023136"/>
    </source>
</evidence>
<dbReference type="EMBL" id="PEWY01000158">
    <property type="protein sequence ID" value="PIU36524.1"/>
    <property type="molecule type" value="Genomic_DNA"/>
</dbReference>
<dbReference type="PANTHER" id="PTHR40074:SF2">
    <property type="entry name" value="O-ACETYLTRANSFERASE WECH"/>
    <property type="match status" value="1"/>
</dbReference>
<evidence type="ECO:0000313" key="9">
    <source>
        <dbReference type="EMBL" id="PIU36524.1"/>
    </source>
</evidence>
<feature type="transmembrane region" description="Helical" evidence="7">
    <location>
        <begin position="258"/>
        <end position="279"/>
    </location>
</feature>
<comment type="caution">
    <text evidence="9">The sequence shown here is derived from an EMBL/GenBank/DDBJ whole genome shotgun (WGS) entry which is preliminary data.</text>
</comment>
<evidence type="ECO:0000256" key="4">
    <source>
        <dbReference type="ARBA" id="ARBA00022692"/>
    </source>
</evidence>
<dbReference type="GO" id="GO:0016413">
    <property type="term" value="F:O-acetyltransferase activity"/>
    <property type="evidence" value="ECO:0007669"/>
    <property type="project" value="TreeGrafter"/>
</dbReference>
<dbReference type="PANTHER" id="PTHR40074">
    <property type="entry name" value="O-ACETYLTRANSFERASE WECH"/>
    <property type="match status" value="1"/>
</dbReference>
<dbReference type="GO" id="GO:0009246">
    <property type="term" value="P:enterobacterial common antigen biosynthetic process"/>
    <property type="evidence" value="ECO:0007669"/>
    <property type="project" value="TreeGrafter"/>
</dbReference>
<comment type="subcellular location">
    <subcellularLocation>
        <location evidence="1">Cell membrane</location>
        <topology evidence="1">Multi-pass membrane protein</topology>
    </subcellularLocation>
</comment>
<feature type="transmembrane region" description="Helical" evidence="7">
    <location>
        <begin position="108"/>
        <end position="134"/>
    </location>
</feature>
<reference evidence="10" key="1">
    <citation type="submission" date="2017-09" db="EMBL/GenBank/DDBJ databases">
        <title>Depth-based differentiation of microbial function through sediment-hosted aquifers and enrichment of novel symbionts in the deep terrestrial subsurface.</title>
        <authorList>
            <person name="Probst A.J."/>
            <person name="Ladd B."/>
            <person name="Jarett J.K."/>
            <person name="Geller-Mcgrath D.E."/>
            <person name="Sieber C.M.K."/>
            <person name="Emerson J.B."/>
            <person name="Anantharaman K."/>
            <person name="Thomas B.C."/>
            <person name="Malmstrom R."/>
            <person name="Stieglmeier M."/>
            <person name="Klingl A."/>
            <person name="Woyke T."/>
            <person name="Ryan C.M."/>
            <person name="Banfield J.F."/>
        </authorList>
    </citation>
    <scope>NUCLEOTIDE SEQUENCE [LARGE SCALE GENOMIC DNA]</scope>
</reference>
<keyword evidence="5 7" id="KW-1133">Transmembrane helix</keyword>
<accession>A0A2M6YSN4</accession>
<feature type="transmembrane region" description="Helical" evidence="7">
    <location>
        <begin position="166"/>
        <end position="183"/>
    </location>
</feature>